<comment type="similarity">
    <text evidence="1">Belongs to the CapA family.</text>
</comment>
<proteinExistence type="inferred from homology"/>
<dbReference type="Gene3D" id="3.60.21.10">
    <property type="match status" value="1"/>
</dbReference>
<evidence type="ECO:0000313" key="3">
    <source>
        <dbReference type="EMBL" id="MFC4025352.1"/>
    </source>
</evidence>
<organism evidence="3 4">
    <name type="scientific">Oceanobacillus longus</name>
    <dbReference type="NCBI Taxonomy" id="930120"/>
    <lineage>
        <taxon>Bacteria</taxon>
        <taxon>Bacillati</taxon>
        <taxon>Bacillota</taxon>
        <taxon>Bacilli</taxon>
        <taxon>Bacillales</taxon>
        <taxon>Bacillaceae</taxon>
        <taxon>Oceanobacillus</taxon>
    </lineage>
</organism>
<protein>
    <submittedName>
        <fullName evidence="3">CapA family protein</fullName>
    </submittedName>
</protein>
<dbReference type="CDD" id="cd07381">
    <property type="entry name" value="MPP_CapA"/>
    <property type="match status" value="1"/>
</dbReference>
<evidence type="ECO:0000256" key="1">
    <source>
        <dbReference type="ARBA" id="ARBA00005662"/>
    </source>
</evidence>
<feature type="domain" description="Capsule synthesis protein CapA" evidence="2">
    <location>
        <begin position="56"/>
        <end position="302"/>
    </location>
</feature>
<dbReference type="InterPro" id="IPR029052">
    <property type="entry name" value="Metallo-depent_PP-like"/>
</dbReference>
<dbReference type="SMART" id="SM00854">
    <property type="entry name" value="PGA_cap"/>
    <property type="match status" value="1"/>
</dbReference>
<reference evidence="4" key="1">
    <citation type="journal article" date="2019" name="Int. J. Syst. Evol. Microbiol.">
        <title>The Global Catalogue of Microorganisms (GCM) 10K type strain sequencing project: providing services to taxonomists for standard genome sequencing and annotation.</title>
        <authorList>
            <consortium name="The Broad Institute Genomics Platform"/>
            <consortium name="The Broad Institute Genome Sequencing Center for Infectious Disease"/>
            <person name="Wu L."/>
            <person name="Ma J."/>
        </authorList>
    </citation>
    <scope>NUCLEOTIDE SEQUENCE [LARGE SCALE GENOMIC DNA]</scope>
    <source>
        <strain evidence="4">IBRC-M 10703</strain>
    </source>
</reference>
<keyword evidence="4" id="KW-1185">Reference proteome</keyword>
<dbReference type="SUPFAM" id="SSF56300">
    <property type="entry name" value="Metallo-dependent phosphatases"/>
    <property type="match status" value="1"/>
</dbReference>
<dbReference type="Pfam" id="PF09587">
    <property type="entry name" value="PGA_cap"/>
    <property type="match status" value="1"/>
</dbReference>
<evidence type="ECO:0000259" key="2">
    <source>
        <dbReference type="SMART" id="SM00854"/>
    </source>
</evidence>
<name>A0ABV8H363_9BACI</name>
<dbReference type="Proteomes" id="UP001595772">
    <property type="component" value="Unassembled WGS sequence"/>
</dbReference>
<sequence>MYRGRVGVFLIIIVTMVLGACGDITKAALNSSEENVPSKQTSLQMKEHRIEANEITLSAIGDMLIHRPVYKDAEVENGYNFSPMLEEVKPYLNNATITVANQETMIGGEELGLSTYPSFNSPYEVGDALKDVGVDVVTLANNHTLDRGETAIQNAIEHWETIDMMYSGAYKNEQDKDRLRVYETEEGISIAFLSYTYGTNGIPVPEGKGYLVNLIDQKSIESEIEQVKEQADVIILSLHFGNENERFPNDTQKDLVQFAADQGVDVVIGHHPHVLQPMEWVTGENGNQTFVAYSLGNFLSNQQDFYQRIGGVLTFSITKTVSGEDQNIEVHSPKFMPTYVNFQSGWVDYEVIPMYKLTNNDLAGAEEHYKEIKNHMSQWMPDLEFVEE</sequence>
<dbReference type="PANTHER" id="PTHR33393">
    <property type="entry name" value="POLYGLUTAMINE SYNTHESIS ACCESSORY PROTEIN RV0574C-RELATED"/>
    <property type="match status" value="1"/>
</dbReference>
<evidence type="ECO:0000313" key="4">
    <source>
        <dbReference type="Proteomes" id="UP001595772"/>
    </source>
</evidence>
<accession>A0ABV8H363</accession>
<dbReference type="PANTHER" id="PTHR33393:SF12">
    <property type="entry name" value="CAPSULE BIOSYNTHESIS PROTEIN CAPA"/>
    <property type="match status" value="1"/>
</dbReference>
<dbReference type="InterPro" id="IPR052169">
    <property type="entry name" value="CW_Biosynth-Accessory"/>
</dbReference>
<dbReference type="InterPro" id="IPR019079">
    <property type="entry name" value="Capsule_synth_CapA"/>
</dbReference>
<comment type="caution">
    <text evidence="3">The sequence shown here is derived from an EMBL/GenBank/DDBJ whole genome shotgun (WGS) entry which is preliminary data.</text>
</comment>
<dbReference type="PROSITE" id="PS51257">
    <property type="entry name" value="PROKAR_LIPOPROTEIN"/>
    <property type="match status" value="1"/>
</dbReference>
<dbReference type="EMBL" id="JBHSAO010000012">
    <property type="protein sequence ID" value="MFC4025352.1"/>
    <property type="molecule type" value="Genomic_DNA"/>
</dbReference>
<dbReference type="RefSeq" id="WP_379497848.1">
    <property type="nucleotide sequence ID" value="NZ_JBHSAO010000012.1"/>
</dbReference>
<gene>
    <name evidence="3" type="ORF">ACFOUV_16315</name>
</gene>